<proteinExistence type="predicted"/>
<dbReference type="Proteomes" id="UP000887580">
    <property type="component" value="Unplaced"/>
</dbReference>
<dbReference type="WBParaSite" id="PS1159_v2.g17127.t1">
    <property type="protein sequence ID" value="PS1159_v2.g17127.t1"/>
    <property type="gene ID" value="PS1159_v2.g17127"/>
</dbReference>
<evidence type="ECO:0000313" key="2">
    <source>
        <dbReference type="WBParaSite" id="PS1159_v2.g17127.t1"/>
    </source>
</evidence>
<sequence length="372" mass="40651">HDVCAWIKKFFRELRQPIFANRETKLIQFVDSLHGEVLVGALLSLIDRLPASHVGTLGYLMRCLQKIAESSHLHQMTVENLATIFAPSLFRGIQEKETKMSKKRNGSQEDLLRTLKRTNDLQALVLKVLIENAEKIGASKDFLKATKSAAGRNLMTAAKPPSGYTSGAYSKINSCLIRTSRSTTNLISEPSPSTRSPNNQRSNSVVRTAFRSFKKSLTNLTSEAFSSSYESAASKMASKNQETSVNSVDEIQGTGVVNRRIQQFKNLSLVNQPSPSGKESSFTKPLIKSSNKNCPSPQPKSINSSSSDNSSKSSKFGSHRAKSVTSMYSTGSSTPNYARPSVSASSQMSLFPPPPPPPPSTKKIEGAIKFTR</sequence>
<organism evidence="1 2">
    <name type="scientific">Panagrolaimus sp. PS1159</name>
    <dbReference type="NCBI Taxonomy" id="55785"/>
    <lineage>
        <taxon>Eukaryota</taxon>
        <taxon>Metazoa</taxon>
        <taxon>Ecdysozoa</taxon>
        <taxon>Nematoda</taxon>
        <taxon>Chromadorea</taxon>
        <taxon>Rhabditida</taxon>
        <taxon>Tylenchina</taxon>
        <taxon>Panagrolaimomorpha</taxon>
        <taxon>Panagrolaimoidea</taxon>
        <taxon>Panagrolaimidae</taxon>
        <taxon>Panagrolaimus</taxon>
    </lineage>
</organism>
<name>A0AC35FIC8_9BILA</name>
<reference evidence="2" key="1">
    <citation type="submission" date="2022-11" db="UniProtKB">
        <authorList>
            <consortium name="WormBaseParasite"/>
        </authorList>
    </citation>
    <scope>IDENTIFICATION</scope>
</reference>
<protein>
    <submittedName>
        <fullName evidence="2">Rho-GAP domain-containing protein</fullName>
    </submittedName>
</protein>
<evidence type="ECO:0000313" key="1">
    <source>
        <dbReference type="Proteomes" id="UP000887580"/>
    </source>
</evidence>
<accession>A0AC35FIC8</accession>